<dbReference type="Proteomes" id="UP000175691">
    <property type="component" value="Unassembled WGS sequence"/>
</dbReference>
<sequence>MSTQSSQSAESRSIANMEGLQSAIANNEVDRVKQLLAGQTLDELQKSYLIDIAELNGDPKMLKILKDAPAKP</sequence>
<keyword evidence="2" id="KW-1185">Reference proteome</keyword>
<name>A0A1E7Z6T9_9ALTE</name>
<evidence type="ECO:0000313" key="2">
    <source>
        <dbReference type="Proteomes" id="UP000175691"/>
    </source>
</evidence>
<evidence type="ECO:0000313" key="1">
    <source>
        <dbReference type="EMBL" id="OFC69141.1"/>
    </source>
</evidence>
<proteinExistence type="predicted"/>
<dbReference type="OrthoDB" id="6387895at2"/>
<organism evidence="1 2">
    <name type="scientific">Alteromonas confluentis</name>
    <dbReference type="NCBI Taxonomy" id="1656094"/>
    <lineage>
        <taxon>Bacteria</taxon>
        <taxon>Pseudomonadati</taxon>
        <taxon>Pseudomonadota</taxon>
        <taxon>Gammaproteobacteria</taxon>
        <taxon>Alteromonadales</taxon>
        <taxon>Alteromonadaceae</taxon>
        <taxon>Alteromonas/Salinimonas group</taxon>
        <taxon>Alteromonas</taxon>
    </lineage>
</organism>
<reference evidence="1 2" key="1">
    <citation type="submission" date="2016-08" db="EMBL/GenBank/DDBJ databases">
        <authorList>
            <person name="Seilhamer J.J."/>
        </authorList>
    </citation>
    <scope>NUCLEOTIDE SEQUENCE [LARGE SCALE GENOMIC DNA]</scope>
    <source>
        <strain evidence="1 2">KCTC 42603</strain>
    </source>
</reference>
<protein>
    <submittedName>
        <fullName evidence="1">Uncharacterized protein</fullName>
    </submittedName>
</protein>
<dbReference type="EMBL" id="MDHN01000041">
    <property type="protein sequence ID" value="OFC69141.1"/>
    <property type="molecule type" value="Genomic_DNA"/>
</dbReference>
<dbReference type="RefSeq" id="WP_070127344.1">
    <property type="nucleotide sequence ID" value="NZ_MDHN01000041.1"/>
</dbReference>
<accession>A0A1E7Z6T9</accession>
<comment type="caution">
    <text evidence="1">The sequence shown here is derived from an EMBL/GenBank/DDBJ whole genome shotgun (WGS) entry which is preliminary data.</text>
</comment>
<gene>
    <name evidence="1" type="ORF">BFC18_20650</name>
</gene>
<dbReference type="AlphaFoldDB" id="A0A1E7Z6T9"/>